<sequence length="157" mass="16975">MRRSSTKESNGEFLSQAAGTRSDVDRFVEALGGAEPPGWLPAARQYFAHLDVGEIEVGLSTVEAPATPEMRGAWEHYVELAVGRHVVPAVALELRLASELARERPDRIEPIVEHLRAHGADIGLLEWARVPPPLLTYIARGGLRQDPGGDGESSGHA</sequence>
<keyword evidence="2" id="KW-1185">Reference proteome</keyword>
<reference evidence="1 2" key="1">
    <citation type="submission" date="2021-03" db="EMBL/GenBank/DDBJ databases">
        <title>Whole genome shotgun sequence of Actinoplanes toevensis NBRC 105298.</title>
        <authorList>
            <person name="Komaki H."/>
            <person name="Tamura T."/>
        </authorList>
    </citation>
    <scope>NUCLEOTIDE SEQUENCE [LARGE SCALE GENOMIC DNA]</scope>
    <source>
        <strain evidence="1 2">NBRC 105298</strain>
    </source>
</reference>
<name>A0A919TAA5_9ACTN</name>
<gene>
    <name evidence="1" type="ORF">Ato02nite_033750</name>
</gene>
<protein>
    <submittedName>
        <fullName evidence="1">Uncharacterized protein</fullName>
    </submittedName>
</protein>
<accession>A0A919TAA5</accession>
<dbReference type="EMBL" id="BOQN01000049">
    <property type="protein sequence ID" value="GIM91582.1"/>
    <property type="molecule type" value="Genomic_DNA"/>
</dbReference>
<evidence type="ECO:0000313" key="2">
    <source>
        <dbReference type="Proteomes" id="UP000677082"/>
    </source>
</evidence>
<dbReference type="RefSeq" id="WP_213007487.1">
    <property type="nucleotide sequence ID" value="NZ_BOQN01000049.1"/>
</dbReference>
<dbReference type="AlphaFoldDB" id="A0A919TAA5"/>
<comment type="caution">
    <text evidence="1">The sequence shown here is derived from an EMBL/GenBank/DDBJ whole genome shotgun (WGS) entry which is preliminary data.</text>
</comment>
<dbReference type="Gene3D" id="3.30.460.40">
    <property type="match status" value="1"/>
</dbReference>
<dbReference type="Proteomes" id="UP000677082">
    <property type="component" value="Unassembled WGS sequence"/>
</dbReference>
<organism evidence="1 2">
    <name type="scientific">Paractinoplanes toevensis</name>
    <dbReference type="NCBI Taxonomy" id="571911"/>
    <lineage>
        <taxon>Bacteria</taxon>
        <taxon>Bacillati</taxon>
        <taxon>Actinomycetota</taxon>
        <taxon>Actinomycetes</taxon>
        <taxon>Micromonosporales</taxon>
        <taxon>Micromonosporaceae</taxon>
        <taxon>Paractinoplanes</taxon>
    </lineage>
</organism>
<evidence type="ECO:0000313" key="1">
    <source>
        <dbReference type="EMBL" id="GIM91582.1"/>
    </source>
</evidence>
<proteinExistence type="predicted"/>